<dbReference type="CDD" id="cd18012">
    <property type="entry name" value="DEXQc_arch_SWI2_SNF2"/>
    <property type="match status" value="1"/>
</dbReference>
<reference evidence="5 6" key="1">
    <citation type="submission" date="2020-02" db="EMBL/GenBank/DDBJ databases">
        <authorList>
            <person name="Zhang X.-Y."/>
        </authorList>
    </citation>
    <scope>NUCLEOTIDE SEQUENCE [LARGE SCALE GENOMIC DNA]</scope>
    <source>
        <strain evidence="5 6">C33</strain>
    </source>
</reference>
<dbReference type="GO" id="GO:0004386">
    <property type="term" value="F:helicase activity"/>
    <property type="evidence" value="ECO:0007669"/>
    <property type="project" value="UniProtKB-KW"/>
</dbReference>
<evidence type="ECO:0000313" key="5">
    <source>
        <dbReference type="EMBL" id="NDY96648.1"/>
    </source>
</evidence>
<dbReference type="SMART" id="SM00487">
    <property type="entry name" value="DEXDc"/>
    <property type="match status" value="1"/>
</dbReference>
<dbReference type="Proteomes" id="UP000484885">
    <property type="component" value="Unassembled WGS sequence"/>
</dbReference>
<dbReference type="InterPro" id="IPR000330">
    <property type="entry name" value="SNF2_N"/>
</dbReference>
<protein>
    <submittedName>
        <fullName evidence="5">DEAD/DEAH box helicase</fullName>
    </submittedName>
</protein>
<dbReference type="PROSITE" id="PS51194">
    <property type="entry name" value="HELICASE_CTER"/>
    <property type="match status" value="1"/>
</dbReference>
<dbReference type="InterPro" id="IPR027417">
    <property type="entry name" value="P-loop_NTPase"/>
</dbReference>
<keyword evidence="2 5" id="KW-0547">Nucleotide-binding</keyword>
<gene>
    <name evidence="5" type="ORF">G3I74_13000</name>
</gene>
<comment type="caution">
    <text evidence="5">The sequence shown here is derived from an EMBL/GenBank/DDBJ whole genome shotgun (WGS) entry which is preliminary data.</text>
</comment>
<feature type="domain" description="Helicase C-terminal" evidence="4">
    <location>
        <begin position="407"/>
        <end position="565"/>
    </location>
</feature>
<dbReference type="SUPFAM" id="SSF52540">
    <property type="entry name" value="P-loop containing nucleoside triphosphate hydrolases"/>
    <property type="match status" value="2"/>
</dbReference>
<dbReference type="CDD" id="cd18793">
    <property type="entry name" value="SF2_C_SNF"/>
    <property type="match status" value="1"/>
</dbReference>
<evidence type="ECO:0000313" key="6">
    <source>
        <dbReference type="Proteomes" id="UP000484885"/>
    </source>
</evidence>
<organism evidence="5 6">
    <name type="scientific">Wenzhouxiangella limi</name>
    <dbReference type="NCBI Taxonomy" id="2707351"/>
    <lineage>
        <taxon>Bacteria</taxon>
        <taxon>Pseudomonadati</taxon>
        <taxon>Pseudomonadota</taxon>
        <taxon>Gammaproteobacteria</taxon>
        <taxon>Chromatiales</taxon>
        <taxon>Wenzhouxiangellaceae</taxon>
        <taxon>Wenzhouxiangella</taxon>
    </lineage>
</organism>
<keyword evidence="2 5" id="KW-0347">Helicase</keyword>
<dbReference type="Gene3D" id="3.40.50.10810">
    <property type="entry name" value="Tandem AAA-ATPase domain"/>
    <property type="match status" value="1"/>
</dbReference>
<dbReference type="InterPro" id="IPR001650">
    <property type="entry name" value="Helicase_C-like"/>
</dbReference>
<dbReference type="GO" id="GO:0005524">
    <property type="term" value="F:ATP binding"/>
    <property type="evidence" value="ECO:0007669"/>
    <property type="project" value="InterPro"/>
</dbReference>
<dbReference type="EMBL" id="JAAGSC010000043">
    <property type="protein sequence ID" value="NDY96648.1"/>
    <property type="molecule type" value="Genomic_DNA"/>
</dbReference>
<dbReference type="AlphaFoldDB" id="A0A845V0Q7"/>
<evidence type="ECO:0000259" key="4">
    <source>
        <dbReference type="PROSITE" id="PS51194"/>
    </source>
</evidence>
<evidence type="ECO:0000259" key="3">
    <source>
        <dbReference type="PROSITE" id="PS51192"/>
    </source>
</evidence>
<accession>A0A845V0Q7</accession>
<proteinExistence type="predicted"/>
<evidence type="ECO:0000256" key="1">
    <source>
        <dbReference type="ARBA" id="ARBA00022801"/>
    </source>
</evidence>
<feature type="domain" description="Helicase ATP-binding" evidence="3">
    <location>
        <begin position="118"/>
        <end position="278"/>
    </location>
</feature>
<dbReference type="InterPro" id="IPR038718">
    <property type="entry name" value="SNF2-like_sf"/>
</dbReference>
<dbReference type="Pfam" id="PF00176">
    <property type="entry name" value="SNF2-rel_dom"/>
    <property type="match status" value="1"/>
</dbReference>
<keyword evidence="1" id="KW-0378">Hydrolase</keyword>
<dbReference type="PANTHER" id="PTHR10799">
    <property type="entry name" value="SNF2/RAD54 HELICASE FAMILY"/>
    <property type="match status" value="1"/>
</dbReference>
<dbReference type="InterPro" id="IPR014001">
    <property type="entry name" value="Helicase_ATP-bd"/>
</dbReference>
<evidence type="ECO:0000256" key="2">
    <source>
        <dbReference type="ARBA" id="ARBA00022806"/>
    </source>
</evidence>
<dbReference type="InterPro" id="IPR049730">
    <property type="entry name" value="SNF2/RAD54-like_C"/>
</dbReference>
<dbReference type="Pfam" id="PF00271">
    <property type="entry name" value="Helicase_C"/>
    <property type="match status" value="1"/>
</dbReference>
<dbReference type="GO" id="GO:0016787">
    <property type="term" value="F:hydrolase activity"/>
    <property type="evidence" value="ECO:0007669"/>
    <property type="project" value="UniProtKB-KW"/>
</dbReference>
<keyword evidence="6" id="KW-1185">Reference proteome</keyword>
<name>A0A845V0Q7_9GAMM</name>
<keyword evidence="2 5" id="KW-0067">ATP-binding</keyword>
<dbReference type="Gene3D" id="3.40.50.300">
    <property type="entry name" value="P-loop containing nucleotide triphosphate hydrolases"/>
    <property type="match status" value="1"/>
</dbReference>
<dbReference type="SMART" id="SM00490">
    <property type="entry name" value="HELICc"/>
    <property type="match status" value="1"/>
</dbReference>
<sequence length="571" mass="64587">MLVQSVLDSPESGAEIVVAVDDRRLVAVDRPRLKVVLEALVELSDPQFRLGPGPMRVRRGRLADLARLAPLWALSGDPELAEVAHRLDQPSLVEPLREPPGLQAVLRDYQRQGLGWLQFLREAGFGGILADDMGLGKTVQTLAHVLTEKNAGRLDRPALVVAPTSLMFNWRAEAHRFAPELKVLLLHGPRRRGDFQWIADSDLVLTTYPLLARDIDWLEQERWHLVILDEAQAVKNPRTRAARAVRRLQTRHRLCLTGTPMENHLGELWSQFDFLMPGLLGAERAFRAQFRQPIEQFGSSERRAMLARRVRPFFLRRTKAEVAPELPAKTEIVRSVPLTGSQYRLYQSLREEMRERVRSALQAQGVERGRMVILDALLRLRQACCDPRLLDSTTDRSGRASAPESAKLELLMDLLPEMVIEGRRILLFSQFVRMLELIEQELVRRGIGFVKLTGRTRDRQKVIEAFQRGDAPVFLISLRAGGVGLNLTAADTVIHYDPWWNPAVEDQATDRAHRIGQDRKVFVYRLLTEGTIEERVQRLQASKRELIDGLLGDGGAMDLGPEELELLLGSG</sequence>
<dbReference type="PROSITE" id="PS51192">
    <property type="entry name" value="HELICASE_ATP_BIND_1"/>
    <property type="match status" value="1"/>
</dbReference>